<keyword evidence="1" id="KW-1133">Transmembrane helix</keyword>
<name>A0A9X3BKA6_9BACT</name>
<dbReference type="Gene3D" id="2.60.120.1440">
    <property type="match status" value="1"/>
</dbReference>
<protein>
    <submittedName>
        <fullName evidence="4">FecR domain-containing protein</fullName>
    </submittedName>
</protein>
<keyword evidence="1" id="KW-0472">Membrane</keyword>
<evidence type="ECO:0000313" key="4">
    <source>
        <dbReference type="EMBL" id="MCU7552563.1"/>
    </source>
</evidence>
<evidence type="ECO:0000259" key="2">
    <source>
        <dbReference type="Pfam" id="PF04773"/>
    </source>
</evidence>
<evidence type="ECO:0000256" key="1">
    <source>
        <dbReference type="SAM" id="Phobius"/>
    </source>
</evidence>
<sequence>MENIETRLAHLFSKKEWTSEEHEWFLELLQTKSPAELQQYFAGDYLANLSKGHAGNNQMAQALLQQIHHKTGMKTEEAPVVPLMPANKWWRVAAVAVMVVTLGLIYTMIPNRKDEPAISRNQPSATDVKAPVSNRAMITLADGNTVYLDSINSGHLVVQDHVKLVKLASGEIVYKTESGETIKEIQYNTLFNPRGSQVATISLSDGTRVWLNAGSALTYPVAFTSNERKVSITGEAYFEVTTSFSSQSGGQKRPFKVEANGVVTEVLGTHFNVNSYADEPDVKVTLLEGAVRINKNNASELLSPGEQAQVSSNIKIVKDVDLEEIMAWKNGRFQFGGVGIEEIMRQVSRWYDVEVIYEGKPMDQHFRGSIQREEEVSELFKMLEATGVIHFKIEGKRITVTP</sequence>
<evidence type="ECO:0000259" key="3">
    <source>
        <dbReference type="Pfam" id="PF16344"/>
    </source>
</evidence>
<keyword evidence="5" id="KW-1185">Reference proteome</keyword>
<organism evidence="4 5">
    <name type="scientific">Paraflavisolibacter caeni</name>
    <dbReference type="NCBI Taxonomy" id="2982496"/>
    <lineage>
        <taxon>Bacteria</taxon>
        <taxon>Pseudomonadati</taxon>
        <taxon>Bacteroidota</taxon>
        <taxon>Chitinophagia</taxon>
        <taxon>Chitinophagales</taxon>
        <taxon>Chitinophagaceae</taxon>
        <taxon>Paraflavisolibacter</taxon>
    </lineage>
</organism>
<dbReference type="Proteomes" id="UP001155483">
    <property type="component" value="Unassembled WGS sequence"/>
</dbReference>
<dbReference type="PANTHER" id="PTHR30273">
    <property type="entry name" value="PERIPLASMIC SIGNAL SENSOR AND SIGMA FACTOR ACTIVATOR FECR-RELATED"/>
    <property type="match status" value="1"/>
</dbReference>
<gene>
    <name evidence="4" type="ORF">OCK74_25820</name>
</gene>
<dbReference type="AlphaFoldDB" id="A0A9X3BKA6"/>
<keyword evidence="1" id="KW-0812">Transmembrane</keyword>
<comment type="caution">
    <text evidence="4">The sequence shown here is derived from an EMBL/GenBank/DDBJ whole genome shotgun (WGS) entry which is preliminary data.</text>
</comment>
<dbReference type="Pfam" id="PF04773">
    <property type="entry name" value="FecR"/>
    <property type="match status" value="1"/>
</dbReference>
<dbReference type="Pfam" id="PF16344">
    <property type="entry name" value="FecR_C"/>
    <property type="match status" value="1"/>
</dbReference>
<reference evidence="4" key="1">
    <citation type="submission" date="2022-09" db="EMBL/GenBank/DDBJ databases">
        <authorList>
            <person name="Yuan C."/>
            <person name="Ke Z."/>
        </authorList>
    </citation>
    <scope>NUCLEOTIDE SEQUENCE</scope>
    <source>
        <strain evidence="4">LB-8</strain>
    </source>
</reference>
<dbReference type="EMBL" id="JAOTIF010000037">
    <property type="protein sequence ID" value="MCU7552563.1"/>
    <property type="molecule type" value="Genomic_DNA"/>
</dbReference>
<dbReference type="InterPro" id="IPR032508">
    <property type="entry name" value="FecR_C"/>
</dbReference>
<feature type="transmembrane region" description="Helical" evidence="1">
    <location>
        <begin position="89"/>
        <end position="109"/>
    </location>
</feature>
<dbReference type="GO" id="GO:0016989">
    <property type="term" value="F:sigma factor antagonist activity"/>
    <property type="evidence" value="ECO:0007669"/>
    <property type="project" value="TreeGrafter"/>
</dbReference>
<feature type="domain" description="FecR protein" evidence="2">
    <location>
        <begin position="197"/>
        <end position="292"/>
    </location>
</feature>
<reference evidence="4" key="2">
    <citation type="submission" date="2023-04" db="EMBL/GenBank/DDBJ databases">
        <title>Paracnuella aquatica gen. nov., sp. nov., a member of the family Chitinophagaceae isolated from a hot spring.</title>
        <authorList>
            <person name="Wang C."/>
        </authorList>
    </citation>
    <scope>NUCLEOTIDE SEQUENCE</scope>
    <source>
        <strain evidence="4">LB-8</strain>
    </source>
</reference>
<dbReference type="InterPro" id="IPR006860">
    <property type="entry name" value="FecR"/>
</dbReference>
<evidence type="ECO:0000313" key="5">
    <source>
        <dbReference type="Proteomes" id="UP001155483"/>
    </source>
</evidence>
<feature type="domain" description="Protein FecR C-terminal" evidence="3">
    <location>
        <begin position="333"/>
        <end position="400"/>
    </location>
</feature>
<dbReference type="PANTHER" id="PTHR30273:SF2">
    <property type="entry name" value="PROTEIN FECR"/>
    <property type="match status" value="1"/>
</dbReference>
<accession>A0A9X3BKA6</accession>
<dbReference type="InterPro" id="IPR012373">
    <property type="entry name" value="Ferrdict_sens_TM"/>
</dbReference>
<proteinExistence type="predicted"/>
<dbReference type="Gene3D" id="3.55.50.30">
    <property type="match status" value="1"/>
</dbReference>
<dbReference type="RefSeq" id="WP_279300000.1">
    <property type="nucleotide sequence ID" value="NZ_JAOTIF010000037.1"/>
</dbReference>